<dbReference type="GO" id="GO:0004138">
    <property type="term" value="F:deoxyguanosine kinase activity"/>
    <property type="evidence" value="ECO:0007669"/>
    <property type="project" value="TreeGrafter"/>
</dbReference>
<evidence type="ECO:0000313" key="3">
    <source>
        <dbReference type="Proteomes" id="UP000694522"/>
    </source>
</evidence>
<dbReference type="InterPro" id="IPR027417">
    <property type="entry name" value="P-loop_NTPase"/>
</dbReference>
<dbReference type="PANTHER" id="PTHR10513:SF8">
    <property type="entry name" value="DEOXYGUANOSINE KINASE, MITOCHONDRIAL"/>
    <property type="match status" value="1"/>
</dbReference>
<keyword evidence="3" id="KW-1185">Reference proteome</keyword>
<name>A0A8B9J1V7_9PSIT</name>
<sequence>MMYQEPARWSYTFQTFSFMSRLKAMLEPRDEPGPPSPVQVLERSIYTALFPWECQWEFCYDPRVDFGEGGLQHHPEMLDDWLR</sequence>
<dbReference type="PANTHER" id="PTHR10513">
    <property type="entry name" value="DEOXYNUCLEOSIDE KINASE"/>
    <property type="match status" value="1"/>
</dbReference>
<dbReference type="InterPro" id="IPR050566">
    <property type="entry name" value="Deoxyribonucleoside_kinase"/>
</dbReference>
<dbReference type="Pfam" id="PF01712">
    <property type="entry name" value="dNK"/>
    <property type="match status" value="1"/>
</dbReference>
<accession>A0A8B9J1V7</accession>
<evidence type="ECO:0000259" key="1">
    <source>
        <dbReference type="Pfam" id="PF01712"/>
    </source>
</evidence>
<protein>
    <recommendedName>
        <fullName evidence="1">Deoxynucleoside kinase domain-containing protein</fullName>
    </recommendedName>
</protein>
<proteinExistence type="predicted"/>
<feature type="domain" description="Deoxynucleoside kinase" evidence="1">
    <location>
        <begin position="1"/>
        <end position="48"/>
    </location>
</feature>
<evidence type="ECO:0000313" key="2">
    <source>
        <dbReference type="Ensembl" id="ENSACOP00000022518.1"/>
    </source>
</evidence>
<organism evidence="2 3">
    <name type="scientific">Amazona collaria</name>
    <name type="common">yellow-billed parrot</name>
    <dbReference type="NCBI Taxonomy" id="241587"/>
    <lineage>
        <taxon>Eukaryota</taxon>
        <taxon>Metazoa</taxon>
        <taxon>Chordata</taxon>
        <taxon>Craniata</taxon>
        <taxon>Vertebrata</taxon>
        <taxon>Euteleostomi</taxon>
        <taxon>Archelosauria</taxon>
        <taxon>Archosauria</taxon>
        <taxon>Dinosauria</taxon>
        <taxon>Saurischia</taxon>
        <taxon>Theropoda</taxon>
        <taxon>Coelurosauria</taxon>
        <taxon>Aves</taxon>
        <taxon>Neognathae</taxon>
        <taxon>Neoaves</taxon>
        <taxon>Telluraves</taxon>
        <taxon>Australaves</taxon>
        <taxon>Psittaciformes</taxon>
        <taxon>Psittacidae</taxon>
        <taxon>Amazona</taxon>
    </lineage>
</organism>
<dbReference type="Gene3D" id="3.40.50.300">
    <property type="entry name" value="P-loop containing nucleotide triphosphate hydrolases"/>
    <property type="match status" value="1"/>
</dbReference>
<dbReference type="AlphaFoldDB" id="A0A8B9J1V7"/>
<reference evidence="2" key="2">
    <citation type="submission" date="2025-09" db="UniProtKB">
        <authorList>
            <consortium name="Ensembl"/>
        </authorList>
    </citation>
    <scope>IDENTIFICATION</scope>
</reference>
<reference evidence="2" key="1">
    <citation type="submission" date="2025-08" db="UniProtKB">
        <authorList>
            <consortium name="Ensembl"/>
        </authorList>
    </citation>
    <scope>IDENTIFICATION</scope>
</reference>
<dbReference type="InterPro" id="IPR031314">
    <property type="entry name" value="DNK_dom"/>
</dbReference>
<dbReference type="Proteomes" id="UP000694522">
    <property type="component" value="Unplaced"/>
</dbReference>
<dbReference type="Ensembl" id="ENSACOT00000023301.1">
    <property type="protein sequence ID" value="ENSACOP00000022518.1"/>
    <property type="gene ID" value="ENSACOG00000015345.1"/>
</dbReference>
<dbReference type="GO" id="GO:0005739">
    <property type="term" value="C:mitochondrion"/>
    <property type="evidence" value="ECO:0007669"/>
    <property type="project" value="TreeGrafter"/>
</dbReference>